<evidence type="ECO:0000256" key="4">
    <source>
        <dbReference type="ARBA" id="ARBA00047645"/>
    </source>
</evidence>
<gene>
    <name evidence="8" type="ORF">OCBIM_22030021mg</name>
</gene>
<dbReference type="EC" id="3.6.1.7" evidence="2 5"/>
<evidence type="ECO:0000256" key="1">
    <source>
        <dbReference type="ARBA" id="ARBA00005614"/>
    </source>
</evidence>
<dbReference type="InterPro" id="IPR020456">
    <property type="entry name" value="Acylphosphatase"/>
</dbReference>
<evidence type="ECO:0000256" key="6">
    <source>
        <dbReference type="RuleBase" id="RU004168"/>
    </source>
</evidence>
<dbReference type="FunFam" id="3.30.70.100:FF:000011">
    <property type="entry name" value="Acylphosphatase"/>
    <property type="match status" value="1"/>
</dbReference>
<dbReference type="SUPFAM" id="SSF54975">
    <property type="entry name" value="Acylphosphatase/BLUF domain-like"/>
    <property type="match status" value="1"/>
</dbReference>
<comment type="similarity">
    <text evidence="1 6">Belongs to the acylphosphatase family.</text>
</comment>
<evidence type="ECO:0000256" key="2">
    <source>
        <dbReference type="ARBA" id="ARBA00012150"/>
    </source>
</evidence>
<feature type="active site" evidence="5">
    <location>
        <position position="22"/>
    </location>
</feature>
<dbReference type="PROSITE" id="PS00150">
    <property type="entry name" value="ACYLPHOSPHATASE_1"/>
    <property type="match status" value="1"/>
</dbReference>
<evidence type="ECO:0000256" key="3">
    <source>
        <dbReference type="ARBA" id="ARBA00022801"/>
    </source>
</evidence>
<name>A0A0L8GQ97_OCTBM</name>
<dbReference type="Gene3D" id="3.30.70.100">
    <property type="match status" value="1"/>
</dbReference>
<dbReference type="InterPro" id="IPR001792">
    <property type="entry name" value="Acylphosphatase-like_dom"/>
</dbReference>
<feature type="active site" evidence="5">
    <location>
        <position position="40"/>
    </location>
</feature>
<organism evidence="8">
    <name type="scientific">Octopus bimaculoides</name>
    <name type="common">California two-spotted octopus</name>
    <dbReference type="NCBI Taxonomy" id="37653"/>
    <lineage>
        <taxon>Eukaryota</taxon>
        <taxon>Metazoa</taxon>
        <taxon>Spiralia</taxon>
        <taxon>Lophotrochozoa</taxon>
        <taxon>Mollusca</taxon>
        <taxon>Cephalopoda</taxon>
        <taxon>Coleoidea</taxon>
        <taxon>Octopodiformes</taxon>
        <taxon>Octopoda</taxon>
        <taxon>Incirrata</taxon>
        <taxon>Octopodidae</taxon>
        <taxon>Octopus</taxon>
    </lineage>
</organism>
<evidence type="ECO:0000259" key="7">
    <source>
        <dbReference type="PROSITE" id="PS51160"/>
    </source>
</evidence>
<evidence type="ECO:0000256" key="5">
    <source>
        <dbReference type="PROSITE-ProRule" id="PRU00520"/>
    </source>
</evidence>
<keyword evidence="3 5" id="KW-0378">Hydrolase</keyword>
<comment type="catalytic activity">
    <reaction evidence="4 5">
        <text>an acyl phosphate + H2O = a carboxylate + phosphate + H(+)</text>
        <dbReference type="Rhea" id="RHEA:14965"/>
        <dbReference type="ChEBI" id="CHEBI:15377"/>
        <dbReference type="ChEBI" id="CHEBI:15378"/>
        <dbReference type="ChEBI" id="CHEBI:29067"/>
        <dbReference type="ChEBI" id="CHEBI:43474"/>
        <dbReference type="ChEBI" id="CHEBI:59918"/>
        <dbReference type="EC" id="3.6.1.7"/>
    </reaction>
</comment>
<dbReference type="GO" id="GO:0003998">
    <property type="term" value="F:acylphosphatase activity"/>
    <property type="evidence" value="ECO:0007669"/>
    <property type="project" value="UniProtKB-EC"/>
</dbReference>
<reference evidence="8" key="1">
    <citation type="submission" date="2015-07" db="EMBL/GenBank/DDBJ databases">
        <title>MeaNS - Measles Nucleotide Surveillance Program.</title>
        <authorList>
            <person name="Tran T."/>
            <person name="Druce J."/>
        </authorList>
    </citation>
    <scope>NUCLEOTIDE SEQUENCE</scope>
    <source>
        <strain evidence="8">UCB-OBI-ISO-001</strain>
        <tissue evidence="8">Gonad</tissue>
    </source>
</reference>
<proteinExistence type="inferred from homology"/>
<feature type="domain" description="Acylphosphatase-like" evidence="7">
    <location>
        <begin position="7"/>
        <end position="97"/>
    </location>
</feature>
<dbReference type="Pfam" id="PF00708">
    <property type="entry name" value="Acylphosphatase"/>
    <property type="match status" value="1"/>
</dbReference>
<dbReference type="AlphaFoldDB" id="A0A0L8GQ97"/>
<dbReference type="PANTHER" id="PTHR10029:SF3">
    <property type="entry name" value="ACYLPHOSPHATASE-RELATED"/>
    <property type="match status" value="1"/>
</dbReference>
<accession>A0A0L8GQ97</accession>
<dbReference type="PANTHER" id="PTHR10029">
    <property type="entry name" value="ACYLPHOSPHATASE"/>
    <property type="match status" value="1"/>
</dbReference>
<sequence>MSGKFVTVNYEVFGKVQGVFFRKCTQIKAKELNVVGWVMNTNQKTVKGVIQGSREQIVPMKKWLSEEGSPSSSIEKCEFSKEVFIPTLKFKKFEIIR</sequence>
<protein>
    <recommendedName>
        <fullName evidence="2 5">acylphosphatase</fullName>
        <ecNumber evidence="2 5">3.6.1.7</ecNumber>
    </recommendedName>
</protein>
<dbReference type="PROSITE" id="PS51160">
    <property type="entry name" value="ACYLPHOSPHATASE_3"/>
    <property type="match status" value="1"/>
</dbReference>
<dbReference type="PRINTS" id="PR00112">
    <property type="entry name" value="ACYLPHPHTASE"/>
</dbReference>
<dbReference type="EMBL" id="KQ420885">
    <property type="protein sequence ID" value="KOF79024.1"/>
    <property type="molecule type" value="Genomic_DNA"/>
</dbReference>
<dbReference type="InterPro" id="IPR017968">
    <property type="entry name" value="Acylphosphatase_CS"/>
</dbReference>
<dbReference type="InterPro" id="IPR036046">
    <property type="entry name" value="Acylphosphatase-like_dom_sf"/>
</dbReference>
<evidence type="ECO:0000313" key="8">
    <source>
        <dbReference type="EMBL" id="KOF79024.1"/>
    </source>
</evidence>